<dbReference type="Pfam" id="PF14111">
    <property type="entry name" value="DUF4283"/>
    <property type="match status" value="1"/>
</dbReference>
<reference evidence="4 5" key="1">
    <citation type="submission" date="2024-01" db="EMBL/GenBank/DDBJ databases">
        <title>A telomere-to-telomere, gap-free genome of sweet tea (Lithocarpus litseifolius).</title>
        <authorList>
            <person name="Zhou J."/>
        </authorList>
    </citation>
    <scope>NUCLEOTIDE SEQUENCE [LARGE SCALE GENOMIC DNA]</scope>
    <source>
        <strain evidence="4">Zhou-2022a</strain>
        <tissue evidence="4">Leaf</tissue>
    </source>
</reference>
<feature type="region of interest" description="Disordered" evidence="1">
    <location>
        <begin position="292"/>
        <end position="311"/>
    </location>
</feature>
<dbReference type="Pfam" id="PF14392">
    <property type="entry name" value="zf-CCHC_4"/>
    <property type="match status" value="1"/>
</dbReference>
<feature type="domain" description="DUF4283" evidence="2">
    <location>
        <begin position="39"/>
        <end position="114"/>
    </location>
</feature>
<feature type="domain" description="Zinc knuckle CX2CX4HX4C" evidence="3">
    <location>
        <begin position="195"/>
        <end position="221"/>
    </location>
</feature>
<dbReference type="AlphaFoldDB" id="A0AAW2BRX2"/>
<name>A0AAW2BRX2_9ROSI</name>
<evidence type="ECO:0000256" key="1">
    <source>
        <dbReference type="SAM" id="MobiDB-lite"/>
    </source>
</evidence>
<comment type="caution">
    <text evidence="4">The sequence shown here is derived from an EMBL/GenBank/DDBJ whole genome shotgun (WGS) entry which is preliminary data.</text>
</comment>
<dbReference type="Proteomes" id="UP001459277">
    <property type="component" value="Unassembled WGS sequence"/>
</dbReference>
<dbReference type="EMBL" id="JAZDWU010000010">
    <property type="protein sequence ID" value="KAK9988626.1"/>
    <property type="molecule type" value="Genomic_DNA"/>
</dbReference>
<dbReference type="InterPro" id="IPR025836">
    <property type="entry name" value="Zn_knuckle_CX2CX4HX4C"/>
</dbReference>
<evidence type="ECO:0000313" key="5">
    <source>
        <dbReference type="Proteomes" id="UP001459277"/>
    </source>
</evidence>
<organism evidence="4 5">
    <name type="scientific">Lithocarpus litseifolius</name>
    <dbReference type="NCBI Taxonomy" id="425828"/>
    <lineage>
        <taxon>Eukaryota</taxon>
        <taxon>Viridiplantae</taxon>
        <taxon>Streptophyta</taxon>
        <taxon>Embryophyta</taxon>
        <taxon>Tracheophyta</taxon>
        <taxon>Spermatophyta</taxon>
        <taxon>Magnoliopsida</taxon>
        <taxon>eudicotyledons</taxon>
        <taxon>Gunneridae</taxon>
        <taxon>Pentapetalae</taxon>
        <taxon>rosids</taxon>
        <taxon>fabids</taxon>
        <taxon>Fagales</taxon>
        <taxon>Fagaceae</taxon>
        <taxon>Lithocarpus</taxon>
    </lineage>
</organism>
<gene>
    <name evidence="4" type="ORF">SO802_028865</name>
</gene>
<evidence type="ECO:0008006" key="6">
    <source>
        <dbReference type="Google" id="ProtNLM"/>
    </source>
</evidence>
<evidence type="ECO:0000259" key="2">
    <source>
        <dbReference type="Pfam" id="PF14111"/>
    </source>
</evidence>
<sequence>MDGQIDLVETITNKLKCTGKTIKLKASEKAAEELVNIGLVGKLLTDKVINKNVIKAIILKAWRTSKSVQIVVLKENIFLFKFACEGDKKRILELGPWNIEGFLLILKRWHQNLSIEDMDFSSIPIWIQVHNLPIEYMSKENVEDIGTLVGEVLEADFIGIGGICMSKFLRVKVELKVEDPLWSGFFLDRKPQSDPWIQFKYERLANTCFKCGRLGNLKARCSWADHSVKQSNLKEPFGFGPWMKAEAMNKRTRRWVEFLAETDQINNEEEEEEERGRHLQLELDVRREHAPGVASTKMSSRKKTTVKKPLKHQQCEENRFRNRFEAFSKLCKEAVIIMEKEVDLESFESTFIPDMFKDCTWDFLLMGLVAVHNILIREFFLNAIMEGDHLNCWERVKISSSLSVMRRENPISSQTMTRSKAHLRGLEEEEGALNEDIAHKGGNTDDEIDNFTVGQDDMDASPTQAQPQEQPQAPPHALNHLDLLLDRLDHLQPSFDEHSI</sequence>
<keyword evidence="5" id="KW-1185">Reference proteome</keyword>
<feature type="region of interest" description="Disordered" evidence="1">
    <location>
        <begin position="437"/>
        <end position="475"/>
    </location>
</feature>
<protein>
    <recommendedName>
        <fullName evidence="6">CCHC-type domain-containing protein</fullName>
    </recommendedName>
</protein>
<dbReference type="PANTHER" id="PTHR31286:SF167">
    <property type="entry name" value="OS09G0268800 PROTEIN"/>
    <property type="match status" value="1"/>
</dbReference>
<proteinExistence type="predicted"/>
<dbReference type="InterPro" id="IPR040256">
    <property type="entry name" value="At4g02000-like"/>
</dbReference>
<feature type="compositionally biased region" description="Basic residues" evidence="1">
    <location>
        <begin position="299"/>
        <end position="311"/>
    </location>
</feature>
<feature type="compositionally biased region" description="Low complexity" evidence="1">
    <location>
        <begin position="460"/>
        <end position="475"/>
    </location>
</feature>
<dbReference type="PANTHER" id="PTHR31286">
    <property type="entry name" value="GLYCINE-RICH CELL WALL STRUCTURAL PROTEIN 1.8-LIKE"/>
    <property type="match status" value="1"/>
</dbReference>
<dbReference type="InterPro" id="IPR025558">
    <property type="entry name" value="DUF4283"/>
</dbReference>
<accession>A0AAW2BRX2</accession>
<evidence type="ECO:0000259" key="3">
    <source>
        <dbReference type="Pfam" id="PF14392"/>
    </source>
</evidence>
<evidence type="ECO:0000313" key="4">
    <source>
        <dbReference type="EMBL" id="KAK9988626.1"/>
    </source>
</evidence>